<keyword evidence="2" id="KW-0808">Transferase</keyword>
<evidence type="ECO:0000256" key="1">
    <source>
        <dbReference type="ARBA" id="ARBA00009105"/>
    </source>
</evidence>
<organism evidence="3 4">
    <name type="scientific">Phakopsora pachyrhizi</name>
    <name type="common">Asian soybean rust disease fungus</name>
    <dbReference type="NCBI Taxonomy" id="170000"/>
    <lineage>
        <taxon>Eukaryota</taxon>
        <taxon>Fungi</taxon>
        <taxon>Dikarya</taxon>
        <taxon>Basidiomycota</taxon>
        <taxon>Pucciniomycotina</taxon>
        <taxon>Pucciniomycetes</taxon>
        <taxon>Pucciniales</taxon>
        <taxon>Phakopsoraceae</taxon>
        <taxon>Phakopsora</taxon>
    </lineage>
</organism>
<name>A0AAV0AK35_PHAPC</name>
<gene>
    <name evidence="3" type="ORF">PPACK8108_LOCUS2083</name>
</gene>
<dbReference type="EMBL" id="CALTRL010000364">
    <property type="protein sequence ID" value="CAH7667662.1"/>
    <property type="molecule type" value="Genomic_DNA"/>
</dbReference>
<sequence>MKSTYIRDKREELINHLNKADRRGAFSPENWGVGRGIVFTAGNFSGEPLYLDSDNLPAVLEPGTIEPLCKSKGYKKLGALFWPDYWKTHRDVCNVSTEEEVGFTGKIPRRCWSFLEHLDRILWPHNATAQSRGGSTFKQTRTVDAKLLSNETVIDYGVEADMLAIADETGKAIIESPGPVQRRAALERGIKAFLHGGLVSAICADMKWSDPGLKPIDGYYDMGGITTAVGFWNLKMEEESSQLDDHG</sequence>
<dbReference type="Pfam" id="PF11051">
    <property type="entry name" value="Mannosyl_trans3"/>
    <property type="match status" value="1"/>
</dbReference>
<comment type="similarity">
    <text evidence="1">Belongs to the MNN1/MNT family.</text>
</comment>
<reference evidence="3" key="1">
    <citation type="submission" date="2022-06" db="EMBL/GenBank/DDBJ databases">
        <authorList>
            <consortium name="SYNGENTA / RWTH Aachen University"/>
        </authorList>
    </citation>
    <scope>NUCLEOTIDE SEQUENCE</scope>
</reference>
<dbReference type="InterPro" id="IPR022751">
    <property type="entry name" value="Alpha_mannosyltransferase"/>
</dbReference>
<dbReference type="GO" id="GO:0016757">
    <property type="term" value="F:glycosyltransferase activity"/>
    <property type="evidence" value="ECO:0007669"/>
    <property type="project" value="InterPro"/>
</dbReference>
<keyword evidence="4" id="KW-1185">Reference proteome</keyword>
<dbReference type="AlphaFoldDB" id="A0AAV0AK35"/>
<protein>
    <submittedName>
        <fullName evidence="3">Uncharacterized protein</fullName>
    </submittedName>
</protein>
<accession>A0AAV0AK35</accession>
<evidence type="ECO:0000313" key="3">
    <source>
        <dbReference type="EMBL" id="CAH7667662.1"/>
    </source>
</evidence>
<comment type="caution">
    <text evidence="3">The sequence shown here is derived from an EMBL/GenBank/DDBJ whole genome shotgun (WGS) entry which is preliminary data.</text>
</comment>
<evidence type="ECO:0000256" key="2">
    <source>
        <dbReference type="ARBA" id="ARBA00022679"/>
    </source>
</evidence>
<dbReference type="Proteomes" id="UP001153365">
    <property type="component" value="Unassembled WGS sequence"/>
</dbReference>
<evidence type="ECO:0000313" key="4">
    <source>
        <dbReference type="Proteomes" id="UP001153365"/>
    </source>
</evidence>
<proteinExistence type="inferred from homology"/>